<gene>
    <name evidence="6" type="ORF">SLS53_009309</name>
</gene>
<dbReference type="AlphaFoldDB" id="A0AAN9TW06"/>
<feature type="repeat" description="WD" evidence="3">
    <location>
        <begin position="551"/>
        <end position="584"/>
    </location>
</feature>
<dbReference type="InterPro" id="IPR036322">
    <property type="entry name" value="WD40_repeat_dom_sf"/>
</dbReference>
<dbReference type="Proteomes" id="UP001320245">
    <property type="component" value="Unassembled WGS sequence"/>
</dbReference>
<feature type="repeat" description="WD" evidence="3">
    <location>
        <begin position="526"/>
        <end position="550"/>
    </location>
</feature>
<dbReference type="GO" id="GO:0034657">
    <property type="term" value="C:GID complex"/>
    <property type="evidence" value="ECO:0007669"/>
    <property type="project" value="TreeGrafter"/>
</dbReference>
<dbReference type="InterPro" id="IPR015943">
    <property type="entry name" value="WD40/YVTN_repeat-like_dom_sf"/>
</dbReference>
<protein>
    <recommendedName>
        <fullName evidence="5">CTLH domain-containing protein</fullName>
    </recommendedName>
</protein>
<feature type="repeat" description="WD" evidence="3">
    <location>
        <begin position="289"/>
        <end position="330"/>
    </location>
</feature>
<dbReference type="InterPro" id="IPR006595">
    <property type="entry name" value="CTLH_C"/>
</dbReference>
<dbReference type="SUPFAM" id="SSF50978">
    <property type="entry name" value="WD40 repeat-like"/>
    <property type="match status" value="1"/>
</dbReference>
<evidence type="ECO:0000256" key="2">
    <source>
        <dbReference type="ARBA" id="ARBA00022737"/>
    </source>
</evidence>
<reference evidence="6 7" key="1">
    <citation type="journal article" date="2023" name="PLoS ONE">
        <title>Cytospora paraplurivora sp. nov. isolated from orchards with fruit tree decline syndrome in Ontario, Canada.</title>
        <authorList>
            <person name="Ilyukhin E."/>
            <person name="Nguyen H.D.T."/>
            <person name="Castle A.J."/>
            <person name="Ellouze W."/>
        </authorList>
    </citation>
    <scope>NUCLEOTIDE SEQUENCE [LARGE SCALE GENOMIC DNA]</scope>
    <source>
        <strain evidence="6 7">FDS-564</strain>
    </source>
</reference>
<evidence type="ECO:0000256" key="1">
    <source>
        <dbReference type="ARBA" id="ARBA00022574"/>
    </source>
</evidence>
<name>A0AAN9TW06_9PEZI</name>
<feature type="repeat" description="WD" evidence="3">
    <location>
        <begin position="339"/>
        <end position="380"/>
    </location>
</feature>
<evidence type="ECO:0000313" key="6">
    <source>
        <dbReference type="EMBL" id="KAK7729244.1"/>
    </source>
</evidence>
<evidence type="ECO:0000259" key="5">
    <source>
        <dbReference type="PROSITE" id="PS50897"/>
    </source>
</evidence>
<keyword evidence="7" id="KW-1185">Reference proteome</keyword>
<dbReference type="PROSITE" id="PS50897">
    <property type="entry name" value="CTLH"/>
    <property type="match status" value="1"/>
</dbReference>
<feature type="compositionally biased region" description="Polar residues" evidence="4">
    <location>
        <begin position="9"/>
        <end position="18"/>
    </location>
</feature>
<feature type="domain" description="CTLH" evidence="5">
    <location>
        <begin position="143"/>
        <end position="172"/>
    </location>
</feature>
<dbReference type="PROSITE" id="PS50082">
    <property type="entry name" value="WD_REPEATS_2"/>
    <property type="match status" value="4"/>
</dbReference>
<dbReference type="CDD" id="cd00200">
    <property type="entry name" value="WD40"/>
    <property type="match status" value="1"/>
</dbReference>
<dbReference type="InterPro" id="IPR019775">
    <property type="entry name" value="WD40_repeat_CS"/>
</dbReference>
<accession>A0AAN9TW06</accession>
<dbReference type="PROSITE" id="PS00678">
    <property type="entry name" value="WD_REPEATS_1"/>
    <property type="match status" value="1"/>
</dbReference>
<dbReference type="InterPro" id="IPR051350">
    <property type="entry name" value="WD_repeat-ST_regulator"/>
</dbReference>
<feature type="region of interest" description="Disordered" evidence="4">
    <location>
        <begin position="1"/>
        <end position="65"/>
    </location>
</feature>
<sequence length="610" mass="67564">MSADGDGEASSNGTSRGITNEPRISQRAFPVASTNGTHKAPGSSANGSSMSNGKGTARDAPPSYFGHDREEVTRILIQTLSDMGYHSAAESVGRDSGYELESHTVAAFRSAVISGDWSEAERLLFGASAAGQGSNRSGNGLVLSEEADRDEMRFCIRQQKFLELLEQREYRQALNVLRTELTPLDQDAQKLHFLSSLLMCQSPDDVKAKTQWDGAHGESRHTLLSQLSNAECISPSVMLPEHRLAVLLQQVKNSQIDSCLWHTSNSSPSLYSDHICDRSLFPTETLEELTDTDGEVWQIRFSHDGKRLAGCGSDQRVLIWDTETFKLALALDGHGNGRDSGVEDGAGNIAWSPDDTMLVTCGRDHYARIWDPNTGALIRQFERFDEPISSCAWAPDGRSLVLGAFDTQRSLCTWNLKGEKLYTWTKKNRTEDLALSPDGRWLVAMDDKKHIYVYDFVTRDLKYEMELASRPTSVSITEDSKYLLVNKQDGEAQLYNIINRAAVQKYVGHSVGEFVIRSDFGGAHESFVISGSEDGSVSIWHKSSGHPVQKLEAHRPRCNSVAWSPTDPCIWASCGDDGRIKIWSNKERIESHAEAQALLRYSSNSRSTDD</sequence>
<comment type="caution">
    <text evidence="6">The sequence shown here is derived from an EMBL/GenBank/DDBJ whole genome shotgun (WGS) entry which is preliminary data.</text>
</comment>
<keyword evidence="1 3" id="KW-0853">WD repeat</keyword>
<dbReference type="Pfam" id="PF23627">
    <property type="entry name" value="LisH_WDR26"/>
    <property type="match status" value="1"/>
</dbReference>
<proteinExistence type="predicted"/>
<keyword evidence="2" id="KW-0677">Repeat</keyword>
<dbReference type="GO" id="GO:0043161">
    <property type="term" value="P:proteasome-mediated ubiquitin-dependent protein catabolic process"/>
    <property type="evidence" value="ECO:0007669"/>
    <property type="project" value="TreeGrafter"/>
</dbReference>
<evidence type="ECO:0000256" key="3">
    <source>
        <dbReference type="PROSITE-ProRule" id="PRU00221"/>
    </source>
</evidence>
<evidence type="ECO:0000256" key="4">
    <source>
        <dbReference type="SAM" id="MobiDB-lite"/>
    </source>
</evidence>
<dbReference type="EMBL" id="JAJSPL020000075">
    <property type="protein sequence ID" value="KAK7729244.1"/>
    <property type="molecule type" value="Genomic_DNA"/>
</dbReference>
<dbReference type="InterPro" id="IPR001680">
    <property type="entry name" value="WD40_rpt"/>
</dbReference>
<dbReference type="PANTHER" id="PTHR22838:SF0">
    <property type="entry name" value="WD REPEAT-CONTAINING PROTEIN 26"/>
    <property type="match status" value="1"/>
</dbReference>
<dbReference type="PANTHER" id="PTHR22838">
    <property type="entry name" value="WD REPEAT PROTEIN 26-RELATED"/>
    <property type="match status" value="1"/>
</dbReference>
<feature type="compositionally biased region" description="Low complexity" evidence="4">
    <location>
        <begin position="42"/>
        <end position="55"/>
    </location>
</feature>
<dbReference type="PROSITE" id="PS50294">
    <property type="entry name" value="WD_REPEATS_REGION"/>
    <property type="match status" value="1"/>
</dbReference>
<dbReference type="Gene3D" id="2.130.10.10">
    <property type="entry name" value="YVTN repeat-like/Quinoprotein amine dehydrogenase"/>
    <property type="match status" value="1"/>
</dbReference>
<organism evidence="6 7">
    <name type="scientific">Cytospora paraplurivora</name>
    <dbReference type="NCBI Taxonomy" id="2898453"/>
    <lineage>
        <taxon>Eukaryota</taxon>
        <taxon>Fungi</taxon>
        <taxon>Dikarya</taxon>
        <taxon>Ascomycota</taxon>
        <taxon>Pezizomycotina</taxon>
        <taxon>Sordariomycetes</taxon>
        <taxon>Sordariomycetidae</taxon>
        <taxon>Diaporthales</taxon>
        <taxon>Cytosporaceae</taxon>
        <taxon>Cytospora</taxon>
    </lineage>
</organism>
<dbReference type="SMART" id="SM00320">
    <property type="entry name" value="WD40"/>
    <property type="match status" value="7"/>
</dbReference>
<dbReference type="Pfam" id="PF00400">
    <property type="entry name" value="WD40"/>
    <property type="match status" value="4"/>
</dbReference>
<evidence type="ECO:0000313" key="7">
    <source>
        <dbReference type="Proteomes" id="UP001320245"/>
    </source>
</evidence>